<proteinExistence type="predicted"/>
<gene>
    <name evidence="1" type="ORF">ALC53_01272</name>
</gene>
<organism evidence="1 2">
    <name type="scientific">Atta colombica</name>
    <dbReference type="NCBI Taxonomy" id="520822"/>
    <lineage>
        <taxon>Eukaryota</taxon>
        <taxon>Metazoa</taxon>
        <taxon>Ecdysozoa</taxon>
        <taxon>Arthropoda</taxon>
        <taxon>Hexapoda</taxon>
        <taxon>Insecta</taxon>
        <taxon>Pterygota</taxon>
        <taxon>Neoptera</taxon>
        <taxon>Endopterygota</taxon>
        <taxon>Hymenoptera</taxon>
        <taxon>Apocrita</taxon>
        <taxon>Aculeata</taxon>
        <taxon>Formicoidea</taxon>
        <taxon>Formicidae</taxon>
        <taxon>Myrmicinae</taxon>
        <taxon>Atta</taxon>
    </lineage>
</organism>
<accession>A0A195BUB7</accession>
<protein>
    <submittedName>
        <fullName evidence="1">Uncharacterized protein</fullName>
    </submittedName>
</protein>
<sequence>MSIHLIELIDIEIGQLIEINASFPLCSSRLGSPIQFVRDVSTGSELRKVIPG</sequence>
<reference evidence="1 2" key="1">
    <citation type="submission" date="2015-09" db="EMBL/GenBank/DDBJ databases">
        <title>Atta colombica WGS genome.</title>
        <authorList>
            <person name="Nygaard S."/>
            <person name="Hu H."/>
            <person name="Boomsma J."/>
            <person name="Zhang G."/>
        </authorList>
    </citation>
    <scope>NUCLEOTIDE SEQUENCE [LARGE SCALE GENOMIC DNA]</scope>
    <source>
        <strain evidence="1">Treedump-2</strain>
        <tissue evidence="1">Whole body</tissue>
    </source>
</reference>
<name>A0A195BUB7_9HYME</name>
<dbReference type="EMBL" id="KQ976403">
    <property type="protein sequence ID" value="KYM92209.1"/>
    <property type="molecule type" value="Genomic_DNA"/>
</dbReference>
<keyword evidence="2" id="KW-1185">Reference proteome</keyword>
<dbReference type="AlphaFoldDB" id="A0A195BUB7"/>
<dbReference type="Proteomes" id="UP000078540">
    <property type="component" value="Unassembled WGS sequence"/>
</dbReference>
<evidence type="ECO:0000313" key="1">
    <source>
        <dbReference type="EMBL" id="KYM92209.1"/>
    </source>
</evidence>
<evidence type="ECO:0000313" key="2">
    <source>
        <dbReference type="Proteomes" id="UP000078540"/>
    </source>
</evidence>